<gene>
    <name evidence="1" type="ORF">DFR26_1174</name>
</gene>
<sequence>MIGNSFSVDDTGWSVLEVGELDRASLSLRVQGYQITNRHGEAVGELCADREMALAQARDLAQGMAP</sequence>
<reference evidence="1 2" key="1">
    <citation type="submission" date="2018-08" db="EMBL/GenBank/DDBJ databases">
        <title>Genomic Encyclopedia of Type Strains, Phase IV (KMG-IV): sequencing the most valuable type-strain genomes for metagenomic binning, comparative biology and taxonomic classification.</title>
        <authorList>
            <person name="Goeker M."/>
        </authorList>
    </citation>
    <scope>NUCLEOTIDE SEQUENCE [LARGE SCALE GENOMIC DNA]</scope>
    <source>
        <strain evidence="1 2">DSM 26022</strain>
    </source>
</reference>
<name>A0A3E0H7G5_9GAMM</name>
<dbReference type="Proteomes" id="UP000256774">
    <property type="component" value="Unassembled WGS sequence"/>
</dbReference>
<dbReference type="RefSeq" id="WP_116208017.1">
    <property type="nucleotide sequence ID" value="NZ_QUNR01000002.1"/>
</dbReference>
<evidence type="ECO:0000313" key="2">
    <source>
        <dbReference type="Proteomes" id="UP000256774"/>
    </source>
</evidence>
<keyword evidence="2" id="KW-1185">Reference proteome</keyword>
<protein>
    <submittedName>
        <fullName evidence="1">Uncharacterized protein</fullName>
    </submittedName>
</protein>
<comment type="caution">
    <text evidence="1">The sequence shown here is derived from an EMBL/GenBank/DDBJ whole genome shotgun (WGS) entry which is preliminary data.</text>
</comment>
<accession>A0A3E0H7G5</accession>
<evidence type="ECO:0000313" key="1">
    <source>
        <dbReference type="EMBL" id="REH39004.1"/>
    </source>
</evidence>
<dbReference type="OrthoDB" id="6078551at2"/>
<dbReference type="EMBL" id="QUNR01000002">
    <property type="protein sequence ID" value="REH39004.1"/>
    <property type="molecule type" value="Genomic_DNA"/>
</dbReference>
<dbReference type="AlphaFoldDB" id="A0A3E0H7G5"/>
<organism evidence="1 2">
    <name type="scientific">Paraperlucidibaca baekdonensis</name>
    <dbReference type="NCBI Taxonomy" id="748120"/>
    <lineage>
        <taxon>Bacteria</taxon>
        <taxon>Pseudomonadati</taxon>
        <taxon>Pseudomonadota</taxon>
        <taxon>Gammaproteobacteria</taxon>
        <taxon>Moraxellales</taxon>
        <taxon>Moraxellaceae</taxon>
        <taxon>Paraperlucidibaca</taxon>
    </lineage>
</organism>
<proteinExistence type="predicted"/>